<organism evidence="2 3">
    <name type="scientific">Exiguobacterium indicum</name>
    <dbReference type="NCBI Taxonomy" id="296995"/>
    <lineage>
        <taxon>Bacteria</taxon>
        <taxon>Bacillati</taxon>
        <taxon>Bacillota</taxon>
        <taxon>Bacilli</taxon>
        <taxon>Bacillales</taxon>
        <taxon>Bacillales Family XII. Incertae Sedis</taxon>
        <taxon>Exiguobacterium</taxon>
    </lineage>
</organism>
<accession>A0A0V8GBI6</accession>
<sequence length="344" mass="39779">MLKSKYLLLHPITLSLIMVIVCTFFYKYQNDSLYLLILQLLLLMMVVIAIHEIGHLVAGLIQHAQLHFLTWWFLIAIQVNGKIKIMINENVFLALGTTKMYFKSRKDIKNLKRKLLLNYIGGPLINLVVAVIMLSYRAIEPNTQLTSSDSYSYFLILNLIIGIITLIPVEGTDGGEIVSLMKKSNAEVVDDYTVQYLYYKAIEDIQEDEFLWLEKKVTAASNDDEVFSIAILKAHYHINKKNYNEASTSLIFAQKIVSSEIQQKILGFYNSLIKSLIQKEMSEEYIEQLKEINFWYGKCMYSISLNILKQNSSDYKKICISKNEIYKEMVDPHQQMILLKALNL</sequence>
<feature type="transmembrane region" description="Helical" evidence="1">
    <location>
        <begin position="71"/>
        <end position="95"/>
    </location>
</feature>
<dbReference type="AlphaFoldDB" id="A0A0V8GBI6"/>
<comment type="caution">
    <text evidence="2">The sequence shown here is derived from an EMBL/GenBank/DDBJ whole genome shotgun (WGS) entry which is preliminary data.</text>
</comment>
<feature type="transmembrane region" description="Helical" evidence="1">
    <location>
        <begin position="33"/>
        <end position="51"/>
    </location>
</feature>
<name>A0A0V8GBI6_9BACL</name>
<dbReference type="Proteomes" id="UP000053797">
    <property type="component" value="Unassembled WGS sequence"/>
</dbReference>
<proteinExistence type="predicted"/>
<evidence type="ECO:0008006" key="4">
    <source>
        <dbReference type="Google" id="ProtNLM"/>
    </source>
</evidence>
<keyword evidence="1" id="KW-0472">Membrane</keyword>
<protein>
    <recommendedName>
        <fullName evidence="4">Peptidase M50 domain-containing protein</fullName>
    </recommendedName>
</protein>
<keyword evidence="1" id="KW-1133">Transmembrane helix</keyword>
<evidence type="ECO:0000313" key="3">
    <source>
        <dbReference type="Proteomes" id="UP000053797"/>
    </source>
</evidence>
<gene>
    <name evidence="2" type="ORF">AS033_15345</name>
</gene>
<reference evidence="2 3" key="1">
    <citation type="journal article" date="2015" name="Int. J. Syst. Evol. Microbiol.">
        <title>Exiguobacterium enclense sp. nov., isolated from sediment.</title>
        <authorList>
            <person name="Dastager S.G."/>
            <person name="Mawlankar R."/>
            <person name="Sonalkar V.V."/>
            <person name="Thorat M.N."/>
            <person name="Mual P."/>
            <person name="Verma A."/>
            <person name="Krishnamurthi S."/>
            <person name="Tang S.K."/>
            <person name="Li W.J."/>
        </authorList>
    </citation>
    <scope>NUCLEOTIDE SEQUENCE [LARGE SCALE GENOMIC DNA]</scope>
    <source>
        <strain evidence="2 3">NIO-1109</strain>
    </source>
</reference>
<dbReference type="EMBL" id="LNQL01000007">
    <property type="protein sequence ID" value="KSU47628.1"/>
    <property type="molecule type" value="Genomic_DNA"/>
</dbReference>
<evidence type="ECO:0000256" key="1">
    <source>
        <dbReference type="SAM" id="Phobius"/>
    </source>
</evidence>
<feature type="transmembrane region" description="Helical" evidence="1">
    <location>
        <begin position="151"/>
        <end position="169"/>
    </location>
</feature>
<keyword evidence="1" id="KW-0812">Transmembrane</keyword>
<dbReference type="OrthoDB" id="1069985at2"/>
<evidence type="ECO:0000313" key="2">
    <source>
        <dbReference type="EMBL" id="KSU47628.1"/>
    </source>
</evidence>
<feature type="transmembrane region" description="Helical" evidence="1">
    <location>
        <begin position="6"/>
        <end position="26"/>
    </location>
</feature>
<feature type="transmembrane region" description="Helical" evidence="1">
    <location>
        <begin position="116"/>
        <end position="139"/>
    </location>
</feature>